<feature type="domain" description="UBC core" evidence="2">
    <location>
        <begin position="1"/>
        <end position="138"/>
    </location>
</feature>
<dbReference type="PANTHER" id="PTHR24068">
    <property type="entry name" value="UBIQUITIN-CONJUGATING ENZYME E2"/>
    <property type="match status" value="1"/>
</dbReference>
<dbReference type="InParanoid" id="A0A671VGS5"/>
<accession>A0A671VGS5</accession>
<dbReference type="Pfam" id="PF00179">
    <property type="entry name" value="UQ_con"/>
    <property type="match status" value="1"/>
</dbReference>
<dbReference type="Ensembl" id="ENSSAUT00010027511.1">
    <property type="protein sequence ID" value="ENSSAUP00010026043.1"/>
    <property type="gene ID" value="ENSSAUG00010011328.1"/>
</dbReference>
<dbReference type="SUPFAM" id="SSF54495">
    <property type="entry name" value="UBC-like"/>
    <property type="match status" value="1"/>
</dbReference>
<dbReference type="PROSITE" id="PS50127">
    <property type="entry name" value="UBC_2"/>
    <property type="match status" value="1"/>
</dbReference>
<dbReference type="SMART" id="SM00212">
    <property type="entry name" value="UBCc"/>
    <property type="match status" value="1"/>
</dbReference>
<dbReference type="OMA" id="THTCAPE"/>
<sequence>DVTAKPDKRQSDSDRVVSDRSFWKILMEGPPDTPYEKGVFELYCQFGDEYPVKPPLVRFVTRVSCQNTKYLKYWRYLYLFIVETNTLILEAVYGLLIIPEPEDPLDRLHTHTCAPEEFLTSRETYEREAEKHTEETAGNSLDDLEKVLCL</sequence>
<evidence type="ECO:0000259" key="2">
    <source>
        <dbReference type="PROSITE" id="PS50127"/>
    </source>
</evidence>
<keyword evidence="1" id="KW-0472">Membrane</keyword>
<reference evidence="3" key="2">
    <citation type="submission" date="2025-08" db="UniProtKB">
        <authorList>
            <consortium name="Ensembl"/>
        </authorList>
    </citation>
    <scope>IDENTIFICATION</scope>
</reference>
<proteinExistence type="predicted"/>
<feature type="transmembrane region" description="Helical" evidence="1">
    <location>
        <begin position="76"/>
        <end position="98"/>
    </location>
</feature>
<name>A0A671VGS5_SPAAU</name>
<dbReference type="GeneTree" id="ENSGT00990000210543"/>
<protein>
    <recommendedName>
        <fullName evidence="2">UBC core domain-containing protein</fullName>
    </recommendedName>
</protein>
<keyword evidence="1" id="KW-0812">Transmembrane</keyword>
<evidence type="ECO:0000256" key="1">
    <source>
        <dbReference type="SAM" id="Phobius"/>
    </source>
</evidence>
<reference evidence="3" key="1">
    <citation type="submission" date="2021-04" db="EMBL/GenBank/DDBJ databases">
        <authorList>
            <consortium name="Wellcome Sanger Institute Data Sharing"/>
        </authorList>
    </citation>
    <scope>NUCLEOTIDE SEQUENCE [LARGE SCALE GENOMIC DNA]</scope>
</reference>
<evidence type="ECO:0000313" key="4">
    <source>
        <dbReference type="Proteomes" id="UP000472265"/>
    </source>
</evidence>
<evidence type="ECO:0000313" key="3">
    <source>
        <dbReference type="Ensembl" id="ENSSAUP00010026043.1"/>
    </source>
</evidence>
<reference evidence="3" key="3">
    <citation type="submission" date="2025-09" db="UniProtKB">
        <authorList>
            <consortium name="Ensembl"/>
        </authorList>
    </citation>
    <scope>IDENTIFICATION</scope>
</reference>
<organism evidence="3 4">
    <name type="scientific">Sparus aurata</name>
    <name type="common">Gilthead sea bream</name>
    <dbReference type="NCBI Taxonomy" id="8175"/>
    <lineage>
        <taxon>Eukaryota</taxon>
        <taxon>Metazoa</taxon>
        <taxon>Chordata</taxon>
        <taxon>Craniata</taxon>
        <taxon>Vertebrata</taxon>
        <taxon>Euteleostomi</taxon>
        <taxon>Actinopterygii</taxon>
        <taxon>Neopterygii</taxon>
        <taxon>Teleostei</taxon>
        <taxon>Neoteleostei</taxon>
        <taxon>Acanthomorphata</taxon>
        <taxon>Eupercaria</taxon>
        <taxon>Spariformes</taxon>
        <taxon>Sparidae</taxon>
        <taxon>Sparus</taxon>
    </lineage>
</organism>
<dbReference type="InterPro" id="IPR000608">
    <property type="entry name" value="UBC"/>
</dbReference>
<dbReference type="Gene3D" id="3.10.110.10">
    <property type="entry name" value="Ubiquitin Conjugating Enzyme"/>
    <property type="match status" value="1"/>
</dbReference>
<dbReference type="Proteomes" id="UP000472265">
    <property type="component" value="Chromosome 21"/>
</dbReference>
<keyword evidence="1" id="KW-1133">Transmembrane helix</keyword>
<keyword evidence="4" id="KW-1185">Reference proteome</keyword>
<dbReference type="AlphaFoldDB" id="A0A671VGS5"/>
<dbReference type="InterPro" id="IPR016135">
    <property type="entry name" value="UBQ-conjugating_enzyme/RWD"/>
</dbReference>